<name>A0A919GRP1_9ACTN</name>
<dbReference type="EMBL" id="BNAT01000011">
    <property type="protein sequence ID" value="GHH88801.1"/>
    <property type="molecule type" value="Genomic_DNA"/>
</dbReference>
<organism evidence="1 2">
    <name type="scientific">Streptomyces capitiformicae</name>
    <dbReference type="NCBI Taxonomy" id="2014920"/>
    <lineage>
        <taxon>Bacteria</taxon>
        <taxon>Bacillati</taxon>
        <taxon>Actinomycetota</taxon>
        <taxon>Actinomycetes</taxon>
        <taxon>Kitasatosporales</taxon>
        <taxon>Streptomycetaceae</taxon>
        <taxon>Streptomyces</taxon>
    </lineage>
</organism>
<evidence type="ECO:0000313" key="2">
    <source>
        <dbReference type="Proteomes" id="UP000603227"/>
    </source>
</evidence>
<dbReference type="Proteomes" id="UP000603227">
    <property type="component" value="Unassembled WGS sequence"/>
</dbReference>
<reference evidence="1" key="1">
    <citation type="journal article" date="2014" name="Int. J. Syst. Evol. Microbiol.">
        <title>Complete genome sequence of Corynebacterium casei LMG S-19264T (=DSM 44701T), isolated from a smear-ripened cheese.</title>
        <authorList>
            <consortium name="US DOE Joint Genome Institute (JGI-PGF)"/>
            <person name="Walter F."/>
            <person name="Albersmeier A."/>
            <person name="Kalinowski J."/>
            <person name="Ruckert C."/>
        </authorList>
    </citation>
    <scope>NUCLEOTIDE SEQUENCE</scope>
    <source>
        <strain evidence="1">CGMCC 4.7403</strain>
    </source>
</reference>
<comment type="caution">
    <text evidence="1">The sequence shown here is derived from an EMBL/GenBank/DDBJ whole genome shotgun (WGS) entry which is preliminary data.</text>
</comment>
<proteinExistence type="predicted"/>
<keyword evidence="2" id="KW-1185">Reference proteome</keyword>
<gene>
    <name evidence="1" type="ORF">GCM10017771_35620</name>
</gene>
<accession>A0A919GRP1</accession>
<evidence type="ECO:0000313" key="1">
    <source>
        <dbReference type="EMBL" id="GHH88801.1"/>
    </source>
</evidence>
<sequence>MSVPDTVSRAIRSELELEEAELCAALDDFSGTSSGPETENARHWEFDHPRQTVATDRRGLTAVHLTAAPAAAASP</sequence>
<dbReference type="AlphaFoldDB" id="A0A919GRP1"/>
<reference evidence="1" key="2">
    <citation type="submission" date="2020-09" db="EMBL/GenBank/DDBJ databases">
        <authorList>
            <person name="Sun Q."/>
            <person name="Zhou Y."/>
        </authorList>
    </citation>
    <scope>NUCLEOTIDE SEQUENCE</scope>
    <source>
        <strain evidence="1">CGMCC 4.7403</strain>
    </source>
</reference>
<protein>
    <submittedName>
        <fullName evidence="1">Uncharacterized protein</fullName>
    </submittedName>
</protein>